<evidence type="ECO:0000256" key="1">
    <source>
        <dbReference type="SAM" id="MobiDB-lite"/>
    </source>
</evidence>
<keyword evidence="3" id="KW-1185">Reference proteome</keyword>
<organism evidence="2 3">
    <name type="scientific">Rhodopirellula islandica</name>
    <dbReference type="NCBI Taxonomy" id="595434"/>
    <lineage>
        <taxon>Bacteria</taxon>
        <taxon>Pseudomonadati</taxon>
        <taxon>Planctomycetota</taxon>
        <taxon>Planctomycetia</taxon>
        <taxon>Pirellulales</taxon>
        <taxon>Pirellulaceae</taxon>
        <taxon>Rhodopirellula</taxon>
    </lineage>
</organism>
<feature type="compositionally biased region" description="Polar residues" evidence="1">
    <location>
        <begin position="1"/>
        <end position="18"/>
    </location>
</feature>
<evidence type="ECO:0000313" key="2">
    <source>
        <dbReference type="EMBL" id="KLU02609.1"/>
    </source>
</evidence>
<protein>
    <submittedName>
        <fullName evidence="2">Uncharacterized protein</fullName>
    </submittedName>
</protein>
<comment type="caution">
    <text evidence="2">The sequence shown here is derived from an EMBL/GenBank/DDBJ whole genome shotgun (WGS) entry which is preliminary data.</text>
</comment>
<sequence length="65" mass="7109">METGQSENRHPTSQATHKSVSPSVESVQPPKFTPLGQFSLESRGIPSRRMRPSVAKVSPCRTSLC</sequence>
<reference evidence="2" key="1">
    <citation type="submission" date="2015-05" db="EMBL/GenBank/DDBJ databases">
        <title>Permanent draft genome of Rhodopirellula islandicus K833.</title>
        <authorList>
            <person name="Kizina J."/>
            <person name="Richter M."/>
            <person name="Glockner F.O."/>
            <person name="Harder J."/>
        </authorList>
    </citation>
    <scope>NUCLEOTIDE SEQUENCE [LARGE SCALE GENOMIC DNA]</scope>
    <source>
        <strain evidence="2">K833</strain>
    </source>
</reference>
<dbReference type="STRING" id="595434.RISK_005675"/>
<gene>
    <name evidence="2" type="ORF">RISK_005675</name>
</gene>
<dbReference type="AlphaFoldDB" id="A0A0J1EAI2"/>
<dbReference type="EMBL" id="LECT01000044">
    <property type="protein sequence ID" value="KLU02609.1"/>
    <property type="molecule type" value="Genomic_DNA"/>
</dbReference>
<dbReference type="Proteomes" id="UP000036367">
    <property type="component" value="Unassembled WGS sequence"/>
</dbReference>
<accession>A0A0J1EAI2</accession>
<feature type="region of interest" description="Disordered" evidence="1">
    <location>
        <begin position="1"/>
        <end position="65"/>
    </location>
</feature>
<proteinExistence type="predicted"/>
<evidence type="ECO:0000313" key="3">
    <source>
        <dbReference type="Proteomes" id="UP000036367"/>
    </source>
</evidence>
<feature type="compositionally biased region" description="Low complexity" evidence="1">
    <location>
        <begin position="19"/>
        <end position="30"/>
    </location>
</feature>
<name>A0A0J1EAI2_RHOIS</name>